<keyword evidence="1 5" id="KW-0853">WD repeat</keyword>
<comment type="caution">
    <text evidence="6">The sequence shown here is derived from an EMBL/GenBank/DDBJ whole genome shotgun (WGS) entry which is preliminary data.</text>
</comment>
<dbReference type="VEuPathDB" id="TriTrypDB:TEOVI_000870700"/>
<dbReference type="Gene3D" id="2.130.10.10">
    <property type="entry name" value="YVTN repeat-like/Quinoprotein amine dehydrogenase"/>
    <property type="match status" value="2"/>
</dbReference>
<evidence type="ECO:0000313" key="7">
    <source>
        <dbReference type="Proteomes" id="UP000195570"/>
    </source>
</evidence>
<evidence type="ECO:0000313" key="6">
    <source>
        <dbReference type="EMBL" id="SCU67271.1"/>
    </source>
</evidence>
<dbReference type="InterPro" id="IPR015943">
    <property type="entry name" value="WD40/YVTN_repeat-like_dom_sf"/>
</dbReference>
<dbReference type="PANTHER" id="PTHR19856">
    <property type="entry name" value="WD-REPEATCONTAINING PROTEIN WDR1"/>
    <property type="match status" value="1"/>
</dbReference>
<dbReference type="SUPFAM" id="SSF50978">
    <property type="entry name" value="WD40 repeat-like"/>
    <property type="match status" value="1"/>
</dbReference>
<evidence type="ECO:0000256" key="5">
    <source>
        <dbReference type="PROSITE-ProRule" id="PRU00221"/>
    </source>
</evidence>
<accession>A0A1G4I5Z8</accession>
<keyword evidence="7" id="KW-1185">Reference proteome</keyword>
<reference evidence="6" key="1">
    <citation type="submission" date="2016-09" db="EMBL/GenBank/DDBJ databases">
        <authorList>
            <person name="Hebert L."/>
            <person name="Moumen B."/>
        </authorList>
    </citation>
    <scope>NUCLEOTIDE SEQUENCE [LARGE SCALE GENOMIC DNA]</scope>
    <source>
        <strain evidence="6">OVI</strain>
    </source>
</reference>
<dbReference type="SUPFAM" id="SSF50998">
    <property type="entry name" value="Quinoprotein alcohol dehydrogenase-like"/>
    <property type="match status" value="1"/>
</dbReference>
<name>A0A1G4I5Z8_TRYEQ</name>
<evidence type="ECO:0000256" key="3">
    <source>
        <dbReference type="ARBA" id="ARBA00022980"/>
    </source>
</evidence>
<dbReference type="PROSITE" id="PS50082">
    <property type="entry name" value="WD_REPEATS_2"/>
    <property type="match status" value="5"/>
</dbReference>
<dbReference type="PANTHER" id="PTHR19856:SF0">
    <property type="entry name" value="WD REPEAT-CONTAINING PROTEIN 1"/>
    <property type="match status" value="1"/>
</dbReference>
<dbReference type="GeneID" id="92382641"/>
<evidence type="ECO:0000256" key="1">
    <source>
        <dbReference type="ARBA" id="ARBA00022574"/>
    </source>
</evidence>
<dbReference type="InterPro" id="IPR019775">
    <property type="entry name" value="WD40_repeat_CS"/>
</dbReference>
<evidence type="ECO:0000256" key="2">
    <source>
        <dbReference type="ARBA" id="ARBA00022737"/>
    </source>
</evidence>
<dbReference type="GO" id="GO:0030864">
    <property type="term" value="C:cortical actin cytoskeleton"/>
    <property type="evidence" value="ECO:0007669"/>
    <property type="project" value="TreeGrafter"/>
</dbReference>
<dbReference type="InterPro" id="IPR036322">
    <property type="entry name" value="WD40_repeat_dom_sf"/>
</dbReference>
<keyword evidence="3" id="KW-0689">Ribosomal protein</keyword>
<keyword evidence="2" id="KW-0677">Repeat</keyword>
<gene>
    <name evidence="6" type="ORF">TEOVI_000870700</name>
</gene>
<dbReference type="PROSITE" id="PS00678">
    <property type="entry name" value="WD_REPEATS_1"/>
    <property type="match status" value="1"/>
</dbReference>
<sequence length="596" mass="63424">MSVHQLQLEGIIPSAPSTTRATPTSISAHDTLVAYGSGNNVVVRDISTTGADSILCCWHHTSPVTAVRISPSSKFVASGDQKGNVRLWERRNGTQEKYNGQLLEGPVRDVAWTRDEERLVVVGDGRNNFAAAVTVSGNTIGSINGHTQSILSCDVRGDRPFRAVTGSADNMVGFYEGVPFKFTCNVKEHNEKVMCVRYSPDMETIATVARTGNIILLDGRTGDKKGSISVDHKGSIFSLAWSPDGKLIATASADKTVKVFDVTSASNIATCSTGNRVLDMQQGVAYTARGVVSVSFGGKLTLINEKGEMTRTFLGHQGRIFLLHKESDELMVSVSVDRALIWRDTAAAAAGEASEVPLSADLITAAAFSGGKLYIVAGSELLRYDPNDSTPAVVSQDVTAVTALTVTEDGTAVLLLRNSFIVINSAGSKIAEEKLDRFDGCSAAARGQMIIVGGEKLVKGYQITESAPPEAKVQFAGHHTGAVACLAFSHDGQVVASGDANRNIFVWSWADGSVLHKDLVFHTLRVTSLSFAYNSNTRLFSGSMDASLILWDLEAKTRRMEDAAHRGGVSAVFGAADGTLISGGSDGCIRLWKSNN</sequence>
<dbReference type="InterPro" id="IPR020472">
    <property type="entry name" value="WD40_PAC1"/>
</dbReference>
<feature type="repeat" description="WD" evidence="5">
    <location>
        <begin position="476"/>
        <end position="517"/>
    </location>
</feature>
<dbReference type="GO" id="GO:1990904">
    <property type="term" value="C:ribonucleoprotein complex"/>
    <property type="evidence" value="ECO:0007669"/>
    <property type="project" value="UniProtKB-KW"/>
</dbReference>
<dbReference type="InterPro" id="IPR011047">
    <property type="entry name" value="Quinoprotein_ADH-like_sf"/>
</dbReference>
<feature type="repeat" description="WD" evidence="5">
    <location>
        <begin position="60"/>
        <end position="98"/>
    </location>
</feature>
<evidence type="ECO:0000256" key="4">
    <source>
        <dbReference type="ARBA" id="ARBA00023274"/>
    </source>
</evidence>
<organism evidence="6 7">
    <name type="scientific">Trypanosoma equiperdum</name>
    <dbReference type="NCBI Taxonomy" id="5694"/>
    <lineage>
        <taxon>Eukaryota</taxon>
        <taxon>Discoba</taxon>
        <taxon>Euglenozoa</taxon>
        <taxon>Kinetoplastea</taxon>
        <taxon>Metakinetoplastina</taxon>
        <taxon>Trypanosomatida</taxon>
        <taxon>Trypanosomatidae</taxon>
        <taxon>Trypanosoma</taxon>
    </lineage>
</organism>
<dbReference type="SMART" id="SM00320">
    <property type="entry name" value="WD40"/>
    <property type="match status" value="8"/>
</dbReference>
<dbReference type="PROSITE" id="PS50294">
    <property type="entry name" value="WD_REPEATS_REGION"/>
    <property type="match status" value="5"/>
</dbReference>
<feature type="repeat" description="WD" evidence="5">
    <location>
        <begin position="519"/>
        <end position="561"/>
    </location>
</feature>
<dbReference type="GO" id="GO:0030042">
    <property type="term" value="P:actin filament depolymerization"/>
    <property type="evidence" value="ECO:0007669"/>
    <property type="project" value="TreeGrafter"/>
</dbReference>
<feature type="repeat" description="WD" evidence="5">
    <location>
        <begin position="562"/>
        <end position="596"/>
    </location>
</feature>
<dbReference type="RefSeq" id="XP_067078612.1">
    <property type="nucleotide sequence ID" value="XM_067222511.1"/>
</dbReference>
<dbReference type="GO" id="GO:0005840">
    <property type="term" value="C:ribosome"/>
    <property type="evidence" value="ECO:0007669"/>
    <property type="project" value="UniProtKB-KW"/>
</dbReference>
<dbReference type="PRINTS" id="PR00320">
    <property type="entry name" value="GPROTEINBRPT"/>
</dbReference>
<dbReference type="AlphaFoldDB" id="A0A1G4I5Z8"/>
<dbReference type="InterPro" id="IPR001680">
    <property type="entry name" value="WD40_rpt"/>
</dbReference>
<proteinExistence type="predicted"/>
<keyword evidence="4" id="KW-0687">Ribonucleoprotein</keyword>
<dbReference type="Pfam" id="PF00400">
    <property type="entry name" value="WD40"/>
    <property type="match status" value="7"/>
</dbReference>
<dbReference type="EMBL" id="CZPT02000709">
    <property type="protein sequence ID" value="SCU67271.1"/>
    <property type="molecule type" value="Genomic_DNA"/>
</dbReference>
<dbReference type="Proteomes" id="UP000195570">
    <property type="component" value="Unassembled WGS sequence"/>
</dbReference>
<dbReference type="GO" id="GO:0051015">
    <property type="term" value="F:actin filament binding"/>
    <property type="evidence" value="ECO:0007669"/>
    <property type="project" value="TreeGrafter"/>
</dbReference>
<feature type="repeat" description="WD" evidence="5">
    <location>
        <begin position="229"/>
        <end position="270"/>
    </location>
</feature>
<protein>
    <submittedName>
        <fullName evidence="6">WD domain, G-beta repeat, putative</fullName>
    </submittedName>
</protein>